<evidence type="ECO:0000256" key="4">
    <source>
        <dbReference type="ARBA" id="ARBA00022989"/>
    </source>
</evidence>
<dbReference type="InterPro" id="IPR002523">
    <property type="entry name" value="MgTranspt_CorA/ZnTranspt_ZntB"/>
</dbReference>
<accession>A4J7W5</accession>
<dbReference type="SUPFAM" id="SSF144083">
    <property type="entry name" value="Magnesium transport protein CorA, transmembrane region"/>
    <property type="match status" value="1"/>
</dbReference>
<feature type="transmembrane region" description="Helical" evidence="6">
    <location>
        <begin position="131"/>
        <end position="150"/>
    </location>
</feature>
<evidence type="ECO:0000256" key="1">
    <source>
        <dbReference type="ARBA" id="ARBA00004141"/>
    </source>
</evidence>
<dbReference type="AlphaFoldDB" id="A4J7W5"/>
<keyword evidence="5 6" id="KW-0472">Membrane</keyword>
<reference evidence="7 8" key="1">
    <citation type="submission" date="2007-03" db="EMBL/GenBank/DDBJ databases">
        <title>Complete sequence of Desulfotomaculum reducens MI-1.</title>
        <authorList>
            <consortium name="US DOE Joint Genome Institute"/>
            <person name="Copeland A."/>
            <person name="Lucas S."/>
            <person name="Lapidus A."/>
            <person name="Barry K."/>
            <person name="Detter J.C."/>
            <person name="Glavina del Rio T."/>
            <person name="Hammon N."/>
            <person name="Israni S."/>
            <person name="Dalin E."/>
            <person name="Tice H."/>
            <person name="Pitluck S."/>
            <person name="Sims D."/>
            <person name="Brettin T."/>
            <person name="Bruce D."/>
            <person name="Han C."/>
            <person name="Tapia R."/>
            <person name="Schmutz J."/>
            <person name="Larimer F."/>
            <person name="Land M."/>
            <person name="Hauser L."/>
            <person name="Kyrpides N."/>
            <person name="Kim E."/>
            <person name="Tebo B.M."/>
            <person name="Richardson P."/>
        </authorList>
    </citation>
    <scope>NUCLEOTIDE SEQUENCE [LARGE SCALE GENOMIC DNA]</scope>
    <source>
        <strain evidence="7 8">MI-1</strain>
    </source>
</reference>
<evidence type="ECO:0000313" key="8">
    <source>
        <dbReference type="Proteomes" id="UP000001556"/>
    </source>
</evidence>
<dbReference type="HOGENOM" id="CLU_007127_8_1_9"/>
<organism evidence="7 8">
    <name type="scientific">Desulforamulus reducens (strain ATCC BAA-1160 / DSM 100696 / MI-1)</name>
    <name type="common">Desulfotomaculum reducens</name>
    <dbReference type="NCBI Taxonomy" id="349161"/>
    <lineage>
        <taxon>Bacteria</taxon>
        <taxon>Bacillati</taxon>
        <taxon>Bacillota</taxon>
        <taxon>Clostridia</taxon>
        <taxon>Eubacteriales</taxon>
        <taxon>Peptococcaceae</taxon>
        <taxon>Desulforamulus</taxon>
    </lineage>
</organism>
<dbReference type="PANTHER" id="PTHR47891">
    <property type="entry name" value="TRANSPORTER-RELATED"/>
    <property type="match status" value="1"/>
</dbReference>
<proteinExistence type="inferred from homology"/>
<dbReference type="InterPro" id="IPR045861">
    <property type="entry name" value="CorA_cytoplasmic_dom"/>
</dbReference>
<evidence type="ECO:0000256" key="6">
    <source>
        <dbReference type="SAM" id="Phobius"/>
    </source>
</evidence>
<dbReference type="eggNOG" id="COG0598">
    <property type="taxonomic scope" value="Bacteria"/>
</dbReference>
<feature type="transmembrane region" description="Helical" evidence="6">
    <location>
        <begin position="284"/>
        <end position="306"/>
    </location>
</feature>
<dbReference type="OrthoDB" id="9803416at2"/>
<dbReference type="Gene3D" id="1.20.58.340">
    <property type="entry name" value="Magnesium transport protein CorA, transmembrane region"/>
    <property type="match status" value="2"/>
</dbReference>
<dbReference type="InterPro" id="IPR047199">
    <property type="entry name" value="CorA-like"/>
</dbReference>
<feature type="transmembrane region" description="Helical" evidence="6">
    <location>
        <begin position="255"/>
        <end position="278"/>
    </location>
</feature>
<evidence type="ECO:0000256" key="5">
    <source>
        <dbReference type="ARBA" id="ARBA00023136"/>
    </source>
</evidence>
<keyword evidence="3 6" id="KW-0812">Transmembrane</keyword>
<evidence type="ECO:0000256" key="2">
    <source>
        <dbReference type="ARBA" id="ARBA00009765"/>
    </source>
</evidence>
<dbReference type="InterPro" id="IPR045863">
    <property type="entry name" value="CorA_TM1_TM2"/>
</dbReference>
<dbReference type="Gene3D" id="3.30.460.20">
    <property type="entry name" value="CorA soluble domain-like"/>
    <property type="match status" value="1"/>
</dbReference>
<keyword evidence="8" id="KW-1185">Reference proteome</keyword>
<dbReference type="EMBL" id="CP000612">
    <property type="protein sequence ID" value="ABO51168.1"/>
    <property type="molecule type" value="Genomic_DNA"/>
</dbReference>
<dbReference type="GO" id="GO:0016020">
    <property type="term" value="C:membrane"/>
    <property type="evidence" value="ECO:0007669"/>
    <property type="project" value="UniProtKB-SubCell"/>
</dbReference>
<dbReference type="CDD" id="cd12827">
    <property type="entry name" value="EcCorA_ZntB-like_u2"/>
    <property type="match status" value="1"/>
</dbReference>
<sequence length="312" mass="36413">MLKKYISRADGTLVETENIETGSWISIVNPEEKEIAQILTLLNIEHEFIPDALDEAETPRIERKDHYIWIIIDIPVTVSKQRNALLYDTIPLTIIVTENYFVTITLRENDIIQDFIQKKVQGFYTFKKTRFVLQILYVIATYYLKYLRQINQKTNKIEEELHQSMRNEELYSLLSLSKSLVYFTTSLKANEMVMEKMLRNNYLKMYEDDKEILEDAIIENKQAIEMAHIYSNVLSGMMDAFASVISNNVNIVMKFLTSITIILAVPTMIASFFGMNVVLPLKEYPYAFTGIILFCILLSFIIGLIFTRKRYL</sequence>
<dbReference type="KEGG" id="drm:Dred_2662"/>
<dbReference type="Proteomes" id="UP000001556">
    <property type="component" value="Chromosome"/>
</dbReference>
<name>A4J7W5_DESRM</name>
<dbReference type="SUPFAM" id="SSF143865">
    <property type="entry name" value="CorA soluble domain-like"/>
    <property type="match status" value="1"/>
</dbReference>
<comment type="subcellular location">
    <subcellularLocation>
        <location evidence="1">Membrane</location>
        <topology evidence="1">Multi-pass membrane protein</topology>
    </subcellularLocation>
</comment>
<comment type="similarity">
    <text evidence="2">Belongs to the CorA metal ion transporter (MIT) (TC 1.A.35) family.</text>
</comment>
<evidence type="ECO:0000313" key="7">
    <source>
        <dbReference type="EMBL" id="ABO51168.1"/>
    </source>
</evidence>
<keyword evidence="4 6" id="KW-1133">Transmembrane helix</keyword>
<dbReference type="Pfam" id="PF01544">
    <property type="entry name" value="CorA"/>
    <property type="match status" value="1"/>
</dbReference>
<dbReference type="STRING" id="349161.Dred_2662"/>
<dbReference type="GO" id="GO:0046873">
    <property type="term" value="F:metal ion transmembrane transporter activity"/>
    <property type="evidence" value="ECO:0007669"/>
    <property type="project" value="InterPro"/>
</dbReference>
<gene>
    <name evidence="7" type="ordered locus">Dred_2662</name>
</gene>
<dbReference type="PANTHER" id="PTHR47891:SF2">
    <property type="entry name" value="MAGNESIUM AND COBALT TRANSPORTER"/>
    <property type="match status" value="1"/>
</dbReference>
<protein>
    <submittedName>
        <fullName evidence="7">Mg2+ transporter protein, CorA family protein</fullName>
    </submittedName>
</protein>
<dbReference type="RefSeq" id="WP_011878965.1">
    <property type="nucleotide sequence ID" value="NC_009253.1"/>
</dbReference>
<evidence type="ECO:0000256" key="3">
    <source>
        <dbReference type="ARBA" id="ARBA00022692"/>
    </source>
</evidence>